<keyword evidence="4" id="KW-0788">Thiol protease</keyword>
<proteinExistence type="inferred from homology"/>
<dbReference type="EMBL" id="NIOJ01000096">
    <property type="protein sequence ID" value="PNT94655.1"/>
    <property type="molecule type" value="Genomic_DNA"/>
</dbReference>
<evidence type="ECO:0000313" key="8">
    <source>
        <dbReference type="EMBL" id="PNT94655.1"/>
    </source>
</evidence>
<dbReference type="GO" id="GO:0008234">
    <property type="term" value="F:cysteine-type peptidase activity"/>
    <property type="evidence" value="ECO:0007669"/>
    <property type="project" value="UniProtKB-KW"/>
</dbReference>
<dbReference type="GO" id="GO:0006508">
    <property type="term" value="P:proteolysis"/>
    <property type="evidence" value="ECO:0007669"/>
    <property type="project" value="UniProtKB-KW"/>
</dbReference>
<keyword evidence="9" id="KW-1185">Reference proteome</keyword>
<organism evidence="8 9">
    <name type="scientific">Clostridium thermosuccinogenes</name>
    <dbReference type="NCBI Taxonomy" id="84032"/>
    <lineage>
        <taxon>Bacteria</taxon>
        <taxon>Bacillati</taxon>
        <taxon>Bacillota</taxon>
        <taxon>Clostridia</taxon>
        <taxon>Eubacteriales</taxon>
        <taxon>Clostridiaceae</taxon>
        <taxon>Clostridium</taxon>
    </lineage>
</organism>
<dbReference type="KEGG" id="cthd:CDO33_09595"/>
<dbReference type="RefSeq" id="WP_103083217.1">
    <property type="nucleotide sequence ID" value="NZ_CP021850.1"/>
</dbReference>
<keyword evidence="2" id="KW-0645">Protease</keyword>
<dbReference type="InterPro" id="IPR000064">
    <property type="entry name" value="NLP_P60_dom"/>
</dbReference>
<reference evidence="8 9" key="1">
    <citation type="submission" date="2017-06" db="EMBL/GenBank/DDBJ databases">
        <title>Investigating the central metabolism of Clostridium thermosuccinogenes.</title>
        <authorList>
            <person name="Koendjbiharie J.G."/>
            <person name="van Kranenburg R."/>
        </authorList>
    </citation>
    <scope>NUCLEOTIDE SEQUENCE [LARGE SCALE GENOMIC DNA]</scope>
    <source>
        <strain evidence="8 9">DSM 5806</strain>
    </source>
</reference>
<dbReference type="OrthoDB" id="9812962at2"/>
<dbReference type="SUPFAM" id="SSF54001">
    <property type="entry name" value="Cysteine proteinases"/>
    <property type="match status" value="1"/>
</dbReference>
<evidence type="ECO:0000256" key="4">
    <source>
        <dbReference type="ARBA" id="ARBA00022807"/>
    </source>
</evidence>
<dbReference type="Proteomes" id="UP000236151">
    <property type="component" value="Unassembled WGS sequence"/>
</dbReference>
<dbReference type="PROSITE" id="PS51781">
    <property type="entry name" value="SH3B"/>
    <property type="match status" value="2"/>
</dbReference>
<feature type="signal peptide" evidence="5">
    <location>
        <begin position="1"/>
        <end position="27"/>
    </location>
</feature>
<comment type="caution">
    <text evidence="8">The sequence shown here is derived from an EMBL/GenBank/DDBJ whole genome shotgun (WGS) entry which is preliminary data.</text>
</comment>
<dbReference type="Pfam" id="PF08239">
    <property type="entry name" value="SH3_3"/>
    <property type="match status" value="2"/>
</dbReference>
<evidence type="ECO:0000259" key="6">
    <source>
        <dbReference type="PROSITE" id="PS51781"/>
    </source>
</evidence>
<dbReference type="InterPro" id="IPR051202">
    <property type="entry name" value="Peptidase_C40"/>
</dbReference>
<feature type="domain" description="SH3b" evidence="6">
    <location>
        <begin position="103"/>
        <end position="166"/>
    </location>
</feature>
<dbReference type="InterPro" id="IPR038765">
    <property type="entry name" value="Papain-like_cys_pep_sf"/>
</dbReference>
<evidence type="ECO:0000256" key="5">
    <source>
        <dbReference type="SAM" id="SignalP"/>
    </source>
</evidence>
<keyword evidence="5" id="KW-0732">Signal</keyword>
<dbReference type="PANTHER" id="PTHR47053:SF1">
    <property type="entry name" value="MUREIN DD-ENDOPEPTIDASE MEPH-RELATED"/>
    <property type="match status" value="1"/>
</dbReference>
<evidence type="ECO:0000313" key="9">
    <source>
        <dbReference type="Proteomes" id="UP000236151"/>
    </source>
</evidence>
<feature type="domain" description="SH3b" evidence="6">
    <location>
        <begin position="188"/>
        <end position="251"/>
    </location>
</feature>
<dbReference type="AlphaFoldDB" id="A0A2K2F7A3"/>
<accession>A0A2K2F7A3</accession>
<comment type="similarity">
    <text evidence="1">Belongs to the peptidase C40 family.</text>
</comment>
<name>A0A2K2F7A3_9CLOT</name>
<dbReference type="Gene3D" id="2.30.30.40">
    <property type="entry name" value="SH3 Domains"/>
    <property type="match status" value="2"/>
</dbReference>
<evidence type="ECO:0000259" key="7">
    <source>
        <dbReference type="PROSITE" id="PS51935"/>
    </source>
</evidence>
<gene>
    <name evidence="8" type="ORF">CDQ84_18565</name>
</gene>
<feature type="domain" description="NlpC/P60" evidence="7">
    <location>
        <begin position="270"/>
        <end position="395"/>
    </location>
</feature>
<dbReference type="InterPro" id="IPR003646">
    <property type="entry name" value="SH3-like_bac-type"/>
</dbReference>
<evidence type="ECO:0000256" key="3">
    <source>
        <dbReference type="ARBA" id="ARBA00022801"/>
    </source>
</evidence>
<protein>
    <recommendedName>
        <fullName evidence="10">Glycoside hydrolase</fullName>
    </recommendedName>
</protein>
<evidence type="ECO:0000256" key="2">
    <source>
        <dbReference type="ARBA" id="ARBA00022670"/>
    </source>
</evidence>
<dbReference type="SMART" id="SM00287">
    <property type="entry name" value="SH3b"/>
    <property type="match status" value="2"/>
</dbReference>
<sequence length="395" mass="42076">MHIFKKVLAGTMVLSFALSLHTDALHAENGNKETAKEESLVVLAQSANNSAKVLSTFLKGTEFIASGNSGSWINATYEGDGSRIGEDFVSELAVAVNSKTEIKEIAIVNTDVLNIRKEASTSSPVTGQLKRGEKVGILGSSGNWRRIKTSEGTVGWVYYEYLSDKAAESTASTLAATAAQESKEAAATGTAYVTADVLNLRSDASTAASIKGKLKQGEKVSVLGTSGDWTKVKTSGGTTGWVYSEYITNKAPVTSRGTAAARTDKASDSLSKGQKIVEYAKKFLGVPYIWGGTTPKGFDCSGLVYYVYKQFGINLPRTSKEQATKGTTVSKSDLKPGDLMFFDTSGANNGVVTHVGIYIGNGKFIHASNPKSDVKITNVNDSFYVKAYIKSKRVL</sequence>
<keyword evidence="3" id="KW-0378">Hydrolase</keyword>
<evidence type="ECO:0000256" key="1">
    <source>
        <dbReference type="ARBA" id="ARBA00007074"/>
    </source>
</evidence>
<evidence type="ECO:0008006" key="10">
    <source>
        <dbReference type="Google" id="ProtNLM"/>
    </source>
</evidence>
<dbReference type="PANTHER" id="PTHR47053">
    <property type="entry name" value="MUREIN DD-ENDOPEPTIDASE MEPH-RELATED"/>
    <property type="match status" value="1"/>
</dbReference>
<dbReference type="Gene3D" id="3.90.1720.10">
    <property type="entry name" value="endopeptidase domain like (from Nostoc punctiforme)"/>
    <property type="match status" value="1"/>
</dbReference>
<dbReference type="PROSITE" id="PS51935">
    <property type="entry name" value="NLPC_P60"/>
    <property type="match status" value="1"/>
</dbReference>
<feature type="chain" id="PRO_5039179057" description="Glycoside hydrolase" evidence="5">
    <location>
        <begin position="28"/>
        <end position="395"/>
    </location>
</feature>
<dbReference type="Pfam" id="PF00877">
    <property type="entry name" value="NLPC_P60"/>
    <property type="match status" value="1"/>
</dbReference>